<gene>
    <name evidence="11" type="ORF">GGX14DRAFT_414302</name>
</gene>
<dbReference type="GO" id="GO:0071038">
    <property type="term" value="P:TRAMP-dependent tRNA surveillance pathway"/>
    <property type="evidence" value="ECO:0007669"/>
    <property type="project" value="TreeGrafter"/>
</dbReference>
<keyword evidence="2" id="KW-0507">mRNA processing</keyword>
<feature type="compositionally biased region" description="Basic and acidic residues" evidence="9">
    <location>
        <begin position="27"/>
        <end position="49"/>
    </location>
</feature>
<dbReference type="GO" id="GO:0071031">
    <property type="term" value="P:nuclear mRNA surveillance of mRNA 3'-end processing"/>
    <property type="evidence" value="ECO:0007669"/>
    <property type="project" value="TreeGrafter"/>
</dbReference>
<dbReference type="Gene3D" id="4.10.60.10">
    <property type="entry name" value="Zinc finger, CCHC-type"/>
    <property type="match status" value="1"/>
</dbReference>
<feature type="compositionally biased region" description="Basic and acidic residues" evidence="9">
    <location>
        <begin position="492"/>
        <end position="510"/>
    </location>
</feature>
<feature type="compositionally biased region" description="Basic and acidic residues" evidence="9">
    <location>
        <begin position="56"/>
        <end position="92"/>
    </location>
</feature>
<comment type="subcellular location">
    <subcellularLocation>
        <location evidence="1">Nucleus</location>
    </subcellularLocation>
</comment>
<feature type="region of interest" description="Disordered" evidence="9">
    <location>
        <begin position="1"/>
        <end position="108"/>
    </location>
</feature>
<dbReference type="Proteomes" id="UP001219525">
    <property type="component" value="Unassembled WGS sequence"/>
</dbReference>
<protein>
    <recommendedName>
        <fullName evidence="10">CCHC-type domain-containing protein</fullName>
    </recommendedName>
</protein>
<keyword evidence="7" id="KW-0539">Nucleus</keyword>
<evidence type="ECO:0000256" key="8">
    <source>
        <dbReference type="PROSITE-ProRule" id="PRU00047"/>
    </source>
</evidence>
<dbReference type="GO" id="GO:0006397">
    <property type="term" value="P:mRNA processing"/>
    <property type="evidence" value="ECO:0007669"/>
    <property type="project" value="UniProtKB-KW"/>
</dbReference>
<dbReference type="SUPFAM" id="SSF57756">
    <property type="entry name" value="Retrovirus zinc finger-like domains"/>
    <property type="match status" value="1"/>
</dbReference>
<evidence type="ECO:0000256" key="2">
    <source>
        <dbReference type="ARBA" id="ARBA00022664"/>
    </source>
</evidence>
<keyword evidence="5 8" id="KW-0863">Zinc-finger</keyword>
<evidence type="ECO:0000259" key="10">
    <source>
        <dbReference type="PROSITE" id="PS50158"/>
    </source>
</evidence>
<dbReference type="GO" id="GO:0071035">
    <property type="term" value="P:nuclear polyadenylation-dependent rRNA catabolic process"/>
    <property type="evidence" value="ECO:0007669"/>
    <property type="project" value="TreeGrafter"/>
</dbReference>
<evidence type="ECO:0000313" key="12">
    <source>
        <dbReference type="Proteomes" id="UP001219525"/>
    </source>
</evidence>
<dbReference type="AlphaFoldDB" id="A0AAD6YT59"/>
<proteinExistence type="predicted"/>
<dbReference type="GO" id="GO:0071036">
    <property type="term" value="P:nuclear polyadenylation-dependent snoRNA catabolic process"/>
    <property type="evidence" value="ECO:0007669"/>
    <property type="project" value="TreeGrafter"/>
</dbReference>
<evidence type="ECO:0000256" key="3">
    <source>
        <dbReference type="ARBA" id="ARBA00022723"/>
    </source>
</evidence>
<reference evidence="11" key="1">
    <citation type="submission" date="2023-03" db="EMBL/GenBank/DDBJ databases">
        <title>Massive genome expansion in bonnet fungi (Mycena s.s.) driven by repeated elements and novel gene families across ecological guilds.</title>
        <authorList>
            <consortium name="Lawrence Berkeley National Laboratory"/>
            <person name="Harder C.B."/>
            <person name="Miyauchi S."/>
            <person name="Viragh M."/>
            <person name="Kuo A."/>
            <person name="Thoen E."/>
            <person name="Andreopoulos B."/>
            <person name="Lu D."/>
            <person name="Skrede I."/>
            <person name="Drula E."/>
            <person name="Henrissat B."/>
            <person name="Morin E."/>
            <person name="Kohler A."/>
            <person name="Barry K."/>
            <person name="LaButti K."/>
            <person name="Morin E."/>
            <person name="Salamov A."/>
            <person name="Lipzen A."/>
            <person name="Mereny Z."/>
            <person name="Hegedus B."/>
            <person name="Baldrian P."/>
            <person name="Stursova M."/>
            <person name="Weitz H."/>
            <person name="Taylor A."/>
            <person name="Grigoriev I.V."/>
            <person name="Nagy L.G."/>
            <person name="Martin F."/>
            <person name="Kauserud H."/>
        </authorList>
    </citation>
    <scope>NUCLEOTIDE SEQUENCE</scope>
    <source>
        <strain evidence="11">9144</strain>
    </source>
</reference>
<keyword evidence="4" id="KW-0677">Repeat</keyword>
<feature type="region of interest" description="Disordered" evidence="9">
    <location>
        <begin position="362"/>
        <end position="518"/>
    </location>
</feature>
<dbReference type="InterPro" id="IPR001878">
    <property type="entry name" value="Znf_CCHC"/>
</dbReference>
<evidence type="ECO:0000256" key="9">
    <source>
        <dbReference type="SAM" id="MobiDB-lite"/>
    </source>
</evidence>
<feature type="compositionally biased region" description="Basic and acidic residues" evidence="9">
    <location>
        <begin position="397"/>
        <end position="408"/>
    </location>
</feature>
<dbReference type="GO" id="GO:0008270">
    <property type="term" value="F:zinc ion binding"/>
    <property type="evidence" value="ECO:0007669"/>
    <property type="project" value="UniProtKB-KW"/>
</dbReference>
<dbReference type="InterPro" id="IPR051644">
    <property type="entry name" value="TRAMP_AT-DNA-binding"/>
</dbReference>
<evidence type="ECO:0000256" key="6">
    <source>
        <dbReference type="ARBA" id="ARBA00022833"/>
    </source>
</evidence>
<dbReference type="PANTHER" id="PTHR46543">
    <property type="entry name" value="ZINC FINGER CCHC DOMAIN-CONTAINING PROTEIN 7"/>
    <property type="match status" value="1"/>
</dbReference>
<comment type="caution">
    <text evidence="11">The sequence shown here is derived from an EMBL/GenBank/DDBJ whole genome shotgun (WGS) entry which is preliminary data.</text>
</comment>
<organism evidence="11 12">
    <name type="scientific">Mycena pura</name>
    <dbReference type="NCBI Taxonomy" id="153505"/>
    <lineage>
        <taxon>Eukaryota</taxon>
        <taxon>Fungi</taxon>
        <taxon>Dikarya</taxon>
        <taxon>Basidiomycota</taxon>
        <taxon>Agaricomycotina</taxon>
        <taxon>Agaricomycetes</taxon>
        <taxon>Agaricomycetidae</taxon>
        <taxon>Agaricales</taxon>
        <taxon>Marasmiineae</taxon>
        <taxon>Mycenaceae</taxon>
        <taxon>Mycena</taxon>
    </lineage>
</organism>
<keyword evidence="12" id="KW-1185">Reference proteome</keyword>
<feature type="compositionally biased region" description="Basic and acidic residues" evidence="9">
    <location>
        <begin position="10"/>
        <end position="19"/>
    </location>
</feature>
<dbReference type="EMBL" id="JARJCW010000002">
    <property type="protein sequence ID" value="KAJ7228682.1"/>
    <property type="molecule type" value="Genomic_DNA"/>
</dbReference>
<dbReference type="GO" id="GO:0071037">
    <property type="term" value="P:nuclear polyadenylation-dependent snRNA catabolic process"/>
    <property type="evidence" value="ECO:0007669"/>
    <property type="project" value="TreeGrafter"/>
</dbReference>
<evidence type="ECO:0000313" key="11">
    <source>
        <dbReference type="EMBL" id="KAJ7228682.1"/>
    </source>
</evidence>
<dbReference type="PROSITE" id="PS50158">
    <property type="entry name" value="ZF_CCHC"/>
    <property type="match status" value="1"/>
</dbReference>
<evidence type="ECO:0000256" key="7">
    <source>
        <dbReference type="ARBA" id="ARBA00023242"/>
    </source>
</evidence>
<dbReference type="Pfam" id="PF00098">
    <property type="entry name" value="zf-CCHC"/>
    <property type="match status" value="1"/>
</dbReference>
<sequence length="518" mass="60129">MEVIDLTLDSPREDTEDKSRRNRRKKESSDRGEEEGKASEPKRRRESSRERRRHFKQEERDLRRSKDDRGSEYDREEDDGRRRRGSSRDRDRKRPRRKNAKDRERDLEPIPTETLFFIDDKPTQLTSADLYTSAPVNQEPRGLILPAHVSVFDETPNIILPTIEPDPHDDDYIEYLDYDNRKDFVRYYDEQTDEKRTKIVCKRCGEEDDHTVAECTVLICQTCGARDEHPTKSCNISKSCFTCGMRRNCPNRNSNNRYARTCNGCERCESSSHQTRECPTLWRLYVYVEDTEHEHILQTRREKKGLPLGEGGEGYIGEDVWCYNCGKSGHWGDDCQSYRPEQFVEHTAFSYRILSQGPFVVPEPRSSSPAPGELLPDAMDVSLPGGVENVGRQGRKKERERLARRAQQEEDDPEDWFQNSRSVNIRGASDRERAGKIPTGPRTMFPSSSAKESSRLSQLSVTKTPLVERLGDAIHDQHRANLKVPHSSSKSRSRDASHRSDRERDRDRGPRYRGGYSR</sequence>
<keyword evidence="3" id="KW-0479">Metal-binding</keyword>
<dbReference type="InterPro" id="IPR036875">
    <property type="entry name" value="Znf_CCHC_sf"/>
</dbReference>
<dbReference type="GO" id="GO:0071039">
    <property type="term" value="P:nuclear polyadenylation-dependent CUT catabolic process"/>
    <property type="evidence" value="ECO:0007669"/>
    <property type="project" value="TreeGrafter"/>
</dbReference>
<feature type="compositionally biased region" description="Polar residues" evidence="9">
    <location>
        <begin position="445"/>
        <end position="463"/>
    </location>
</feature>
<dbReference type="GO" id="GO:0003723">
    <property type="term" value="F:RNA binding"/>
    <property type="evidence" value="ECO:0007669"/>
    <property type="project" value="TreeGrafter"/>
</dbReference>
<accession>A0AAD6YT59</accession>
<evidence type="ECO:0000256" key="4">
    <source>
        <dbReference type="ARBA" id="ARBA00022737"/>
    </source>
</evidence>
<name>A0AAD6YT59_9AGAR</name>
<evidence type="ECO:0000256" key="5">
    <source>
        <dbReference type="ARBA" id="ARBA00022771"/>
    </source>
</evidence>
<evidence type="ECO:0000256" key="1">
    <source>
        <dbReference type="ARBA" id="ARBA00004123"/>
    </source>
</evidence>
<dbReference type="PANTHER" id="PTHR46543:SF1">
    <property type="entry name" value="ZINC FINGER CCHC DOMAIN-CONTAINING PROTEIN 7"/>
    <property type="match status" value="1"/>
</dbReference>
<dbReference type="SMART" id="SM00343">
    <property type="entry name" value="ZnF_C2HC"/>
    <property type="match status" value="4"/>
</dbReference>
<feature type="compositionally biased region" description="Basic and acidic residues" evidence="9">
    <location>
        <begin position="469"/>
        <end position="479"/>
    </location>
</feature>
<feature type="domain" description="CCHC-type" evidence="10">
    <location>
        <begin position="322"/>
        <end position="337"/>
    </location>
</feature>
<dbReference type="GO" id="GO:0031499">
    <property type="term" value="C:TRAMP complex"/>
    <property type="evidence" value="ECO:0007669"/>
    <property type="project" value="TreeGrafter"/>
</dbReference>
<keyword evidence="6" id="KW-0862">Zinc</keyword>